<dbReference type="AlphaFoldDB" id="A0A0K0EGV6"/>
<sequence length="75" mass="8590">MKVKQTFVAFTQEGLAILNKSFKYACRKKGKVSNLFESKVLLHNPYKCIGMVGEWKVYSLLLISLFDCRADLSIQ</sequence>
<proteinExistence type="predicted"/>
<organism evidence="1">
    <name type="scientific">Strongyloides stercoralis</name>
    <name type="common">Threadworm</name>
    <dbReference type="NCBI Taxonomy" id="6248"/>
    <lineage>
        <taxon>Eukaryota</taxon>
        <taxon>Metazoa</taxon>
        <taxon>Ecdysozoa</taxon>
        <taxon>Nematoda</taxon>
        <taxon>Chromadorea</taxon>
        <taxon>Rhabditida</taxon>
        <taxon>Tylenchina</taxon>
        <taxon>Panagrolaimomorpha</taxon>
        <taxon>Strongyloidoidea</taxon>
        <taxon>Strongyloididae</taxon>
        <taxon>Strongyloides</taxon>
    </lineage>
</organism>
<accession>A0A0K0EGV6</accession>
<reference evidence="1" key="1">
    <citation type="submission" date="2015-08" db="UniProtKB">
        <authorList>
            <consortium name="WormBaseParasite"/>
        </authorList>
    </citation>
    <scope>IDENTIFICATION</scope>
</reference>
<protein>
    <submittedName>
        <fullName evidence="1">Uncharacterized protein</fullName>
    </submittedName>
</protein>
<dbReference type="WBParaSite" id="SSTP_0000871600.1">
    <property type="protein sequence ID" value="SSTP_0000871600.1"/>
    <property type="gene ID" value="SSTP_0000871600"/>
</dbReference>
<name>A0A0K0EGV6_STRER</name>
<evidence type="ECO:0000313" key="1">
    <source>
        <dbReference type="WBParaSite" id="SSTP_0000871600.1"/>
    </source>
</evidence>